<gene>
    <name evidence="3" type="ORF">EAH_00039990</name>
</gene>
<dbReference type="EMBL" id="HG673433">
    <property type="protein sequence ID" value="CDI83551.1"/>
    <property type="molecule type" value="Genomic_DNA"/>
</dbReference>
<feature type="compositionally biased region" description="Low complexity" evidence="1">
    <location>
        <begin position="1374"/>
        <end position="1391"/>
    </location>
</feature>
<evidence type="ECO:0000313" key="4">
    <source>
        <dbReference type="Proteomes" id="UP000018050"/>
    </source>
</evidence>
<dbReference type="Proteomes" id="UP000018050">
    <property type="component" value="Unassembled WGS sequence"/>
</dbReference>
<feature type="compositionally biased region" description="Low complexity" evidence="1">
    <location>
        <begin position="1169"/>
        <end position="1182"/>
    </location>
</feature>
<dbReference type="InterPro" id="IPR021950">
    <property type="entry name" value="Spt20"/>
</dbReference>
<accession>U6GTJ7</accession>
<dbReference type="OMA" id="CAQIGFA"/>
<evidence type="ECO:0000259" key="2">
    <source>
        <dbReference type="Pfam" id="PF26188"/>
    </source>
</evidence>
<feature type="region of interest" description="Disordered" evidence="1">
    <location>
        <begin position="1374"/>
        <end position="1401"/>
    </location>
</feature>
<dbReference type="GO" id="GO:0003712">
    <property type="term" value="F:transcription coregulator activity"/>
    <property type="evidence" value="ECO:0007669"/>
    <property type="project" value="InterPro"/>
</dbReference>
<organism evidence="3 4">
    <name type="scientific">Eimeria acervulina</name>
    <name type="common">Coccidian parasite</name>
    <dbReference type="NCBI Taxonomy" id="5801"/>
    <lineage>
        <taxon>Eukaryota</taxon>
        <taxon>Sar</taxon>
        <taxon>Alveolata</taxon>
        <taxon>Apicomplexa</taxon>
        <taxon>Conoidasida</taxon>
        <taxon>Coccidia</taxon>
        <taxon>Eucoccidiorida</taxon>
        <taxon>Eimeriorina</taxon>
        <taxon>Eimeriidae</taxon>
        <taxon>Eimeria</taxon>
    </lineage>
</organism>
<dbReference type="GO" id="GO:0000124">
    <property type="term" value="C:SAGA complex"/>
    <property type="evidence" value="ECO:0007669"/>
    <property type="project" value="InterPro"/>
</dbReference>
<feature type="region of interest" description="Disordered" evidence="1">
    <location>
        <begin position="33"/>
        <end position="99"/>
    </location>
</feature>
<feature type="compositionally biased region" description="Polar residues" evidence="1">
    <location>
        <begin position="317"/>
        <end position="332"/>
    </location>
</feature>
<feature type="domain" description="RNA-editing substrate-binding complex 6 protein" evidence="2">
    <location>
        <begin position="641"/>
        <end position="837"/>
    </location>
</feature>
<dbReference type="Pfam" id="PF26188">
    <property type="entry name" value="RESC6"/>
    <property type="match status" value="1"/>
</dbReference>
<dbReference type="OrthoDB" id="385235at2759"/>
<dbReference type="PANTHER" id="PTHR13526:SF8">
    <property type="entry name" value="TRANSCRIPTION FACTOR SPT20 HOMOLOG"/>
    <property type="match status" value="1"/>
</dbReference>
<sequence>MRPFWGPPSFSFSSHTAARLLTKRAQRFFTSCLPDREPTRGPPHGGAPPVEGAPDGGPPRINKRSLRGAPVQEAPSQGAPGMGVSSGGPPTPGGFLYESEGLSSSKVRGAPIEENYTLEEQHRLFSDEFNEAPAPIDEFGAPSYRPSVKADLRRGPRGAPKGAPVGENKGELMGAPLGGPRGAPALGKSPQFGKPRFNVRGLQDEEALHQPSLWQQLLQQEKERRMQRQAQTARRTTRVLAAAAASAASGGAAAAGTGAWGPSLGPSSAVEGKGPSLGPPSSATETAETPQAAARGALPDWRDLSGLQASWEVSAEITHSQTSSNEAMQQQKGAPGGAPETLGAPEGPPLPPDPFQDDPDLDPVSGGGPPEGPPVGPLQDREGPLDVRLGGPLGGPLDGRPAAGEGSEAELIETESPIARATHAAGMPRGVWERLSPQHLHTQQQLLRAKTPEAVLEAVAAAAGAVGGPFAVGPPGVSFMPSTKEAHSPSRASDADASAAPAAAAAAARLSRVFGLDWVNAATAVHRLGRLVSPPSRASLSLDSRFVLLLQAAQAAVPLLDAQGASNMLWGLTRLEQPPQWLPELLLRCSQLSPQLSPHQVATCLYCLSLIPGGLSSPEGRALYGALLGAALRVSPQLQRPLDLTCICCSLSRLKVREAPLWGALVVRAKGLLQQLSVSELASVSWAFAAAGVVDKGLFAAVQRRVETEGDTCSSGDLVQFAWAFSRALKDPQDLFDYTLTPLIRSCLPNLNARQLATLASAYAQAGIEDMDFLGDLSLTLLPHLSGLGPQQLAAVSAAFAVLGYSNEEFVNALAQKVVLSLPAFSARQLAKAVYGLGTAGCTDTRALDCCCTALQQRLHALSPGAITQALMGLYEAEYLSHRGVPLLLTAVGKKVEFLFAEDCVQLLLLLSKVPAASAGQHQQLQQQLQQQLHKKLRSHWCLDCRSLCDLLQALLLLRLQDPQLLELTMRRLAFLLQGASSREFLRLLGCFAALQQEERLLLRTHIHRRLKIQAAVSTQLQQIAAVQLDADSTAALLFACAQIGFADEALLKMADGLQHKLETEGEVLSLPSLCHLLWAATEIHFSLGWTRSVLRYFLTRRYGAKETAAAAAAATPSAAAGAAADAADAADAAAAPASEAPVSFLAEDERDAFCEANGLGPYRGGEVLPPGLGQGAPQGAPHEQKDIGAVGGAPEAVTLAESLLRAAFACISLGEEQYLLPLLEEVASLYGDRLPLDLLPAQQVCLHFLRFAGPSVGGPPSMQLKDWMASVLRAPRYDVFYKGGPRNKYGLGGSRMRVKDYNYDAWLSEPLIQDLLAPSGKPTATAELRQRQLTFLVHLKALYSAVVDRNLRSFVAKIAAACCPQAEAFASFSPQQQQQQQHQQQQQQQQQGGGTGTASSVSALLGADSLEALPSLQGGRFEPFELVDDVEEEKGDSHLRVCRGPLRGVSAASGPPASPRGRPPRSMQEGGSLGGGAPGEETAEETAEMREALAADAEGALAALEALQQTYGLNNSQ</sequence>
<feature type="compositionally biased region" description="Low complexity" evidence="1">
    <location>
        <begin position="228"/>
        <end position="257"/>
    </location>
</feature>
<evidence type="ECO:0000313" key="3">
    <source>
        <dbReference type="EMBL" id="CDI83551.1"/>
    </source>
</evidence>
<dbReference type="GO" id="GO:0006357">
    <property type="term" value="P:regulation of transcription by RNA polymerase II"/>
    <property type="evidence" value="ECO:0007669"/>
    <property type="project" value="TreeGrafter"/>
</dbReference>
<protein>
    <recommendedName>
        <fullName evidence="2">RNA-editing substrate-binding complex 6 protein domain-containing protein</fullName>
    </recommendedName>
</protein>
<dbReference type="PANTHER" id="PTHR13526">
    <property type="entry name" value="TRANSCRIPTION FACTOR SPT20 HOMOLOG"/>
    <property type="match status" value="1"/>
</dbReference>
<dbReference type="InterPro" id="IPR058917">
    <property type="entry name" value="RESC6_dom"/>
</dbReference>
<dbReference type="GeneID" id="25272069"/>
<reference evidence="3" key="2">
    <citation type="submission" date="2013-10" db="EMBL/GenBank/DDBJ databases">
        <authorList>
            <person name="Aslett M."/>
        </authorList>
    </citation>
    <scope>NUCLEOTIDE SEQUENCE [LARGE SCALE GENOMIC DNA]</scope>
    <source>
        <strain evidence="3">Houghton</strain>
    </source>
</reference>
<name>U6GTJ7_EIMAC</name>
<dbReference type="VEuPathDB" id="ToxoDB:EAH_00039990"/>
<proteinExistence type="predicted"/>
<feature type="region of interest" description="Disordered" evidence="1">
    <location>
        <begin position="1433"/>
        <end position="1490"/>
    </location>
</feature>
<feature type="region of interest" description="Disordered" evidence="1">
    <location>
        <begin position="213"/>
        <end position="409"/>
    </location>
</feature>
<feature type="region of interest" description="Disordered" evidence="1">
    <location>
        <begin position="1168"/>
        <end position="1187"/>
    </location>
</feature>
<evidence type="ECO:0000256" key="1">
    <source>
        <dbReference type="SAM" id="MobiDB-lite"/>
    </source>
</evidence>
<feature type="compositionally biased region" description="Low complexity" evidence="1">
    <location>
        <begin position="283"/>
        <end position="294"/>
    </location>
</feature>
<feature type="region of interest" description="Disordered" evidence="1">
    <location>
        <begin position="150"/>
        <end position="196"/>
    </location>
</feature>
<dbReference type="RefSeq" id="XP_013247342.1">
    <property type="nucleotide sequence ID" value="XM_013391888.1"/>
</dbReference>
<keyword evidence="4" id="KW-1185">Reference proteome</keyword>
<reference evidence="3" key="1">
    <citation type="submission" date="2013-10" db="EMBL/GenBank/DDBJ databases">
        <title>Genomic analysis of the causative agents of coccidiosis in chickens.</title>
        <authorList>
            <person name="Reid A.J."/>
            <person name="Blake D."/>
            <person name="Billington K."/>
            <person name="Browne H."/>
            <person name="Dunn M."/>
            <person name="Hung S."/>
            <person name="Kawahara F."/>
            <person name="Miranda-Saavedra D."/>
            <person name="Mourier T."/>
            <person name="Nagra H."/>
            <person name="Otto T.D."/>
            <person name="Rawlings N."/>
            <person name="Sanchez A."/>
            <person name="Sanders M."/>
            <person name="Subramaniam C."/>
            <person name="Tay Y."/>
            <person name="Dear P."/>
            <person name="Doerig C."/>
            <person name="Gruber A."/>
            <person name="Parkinson J."/>
            <person name="Shirley M."/>
            <person name="Wan K.L."/>
            <person name="Berriman M."/>
            <person name="Tomley F."/>
            <person name="Pain A."/>
        </authorList>
    </citation>
    <scope>NUCLEOTIDE SEQUENCE [LARGE SCALE GENOMIC DNA]</scope>
    <source>
        <strain evidence="3">Houghton</strain>
    </source>
</reference>